<dbReference type="STRING" id="650164.K5VDB2"/>
<sequence>MASTLPDYYAFLGIPQTATQEEVRIAYRKESLKTHPDRLVNATPEEKRKATEKFQAVADAYYVLSDATRRKEYDALYSTRTHQEKADDPNASSNFFSQFASMFGASTGAQPGATPPGRPDADYVFADVFDELLRPEVQRHAPWWSWTGAVCGAGLGFIVANVPGLMVGAYAGNRLGSIRDAKGKSVAAVFSQLGGDQKAQILRALAMKVLGTTLG</sequence>
<dbReference type="GeneID" id="18909035"/>
<dbReference type="InterPro" id="IPR036869">
    <property type="entry name" value="J_dom_sf"/>
</dbReference>
<protein>
    <recommendedName>
        <fullName evidence="1">J domain-containing protein</fullName>
    </recommendedName>
</protein>
<keyword evidence="3" id="KW-1185">Reference proteome</keyword>
<dbReference type="KEGG" id="pco:PHACADRAFT_156102"/>
<dbReference type="CDD" id="cd06257">
    <property type="entry name" value="DnaJ"/>
    <property type="match status" value="1"/>
</dbReference>
<dbReference type="OrthoDB" id="442087at2759"/>
<organism evidence="2 3">
    <name type="scientific">Phanerochaete carnosa (strain HHB-10118-sp)</name>
    <name type="common">White-rot fungus</name>
    <name type="synonym">Peniophora carnosa</name>
    <dbReference type="NCBI Taxonomy" id="650164"/>
    <lineage>
        <taxon>Eukaryota</taxon>
        <taxon>Fungi</taxon>
        <taxon>Dikarya</taxon>
        <taxon>Basidiomycota</taxon>
        <taxon>Agaricomycotina</taxon>
        <taxon>Agaricomycetes</taxon>
        <taxon>Polyporales</taxon>
        <taxon>Phanerochaetaceae</taxon>
        <taxon>Phanerochaete</taxon>
    </lineage>
</organism>
<dbReference type="RefSeq" id="XP_007390405.1">
    <property type="nucleotide sequence ID" value="XM_007390343.1"/>
</dbReference>
<dbReference type="Proteomes" id="UP000008370">
    <property type="component" value="Unassembled WGS sequence"/>
</dbReference>
<proteinExistence type="predicted"/>
<dbReference type="AlphaFoldDB" id="K5VDB2"/>
<dbReference type="FunCoup" id="K5VDB2">
    <property type="interactions" value="177"/>
</dbReference>
<evidence type="ECO:0000313" key="3">
    <source>
        <dbReference type="Proteomes" id="UP000008370"/>
    </source>
</evidence>
<name>K5VDB2_PHACS</name>
<accession>K5VDB2</accession>
<dbReference type="InterPro" id="IPR050817">
    <property type="entry name" value="DjlA_DnaK_co-chaperone"/>
</dbReference>
<dbReference type="PANTHER" id="PTHR24074">
    <property type="entry name" value="CO-CHAPERONE PROTEIN DJLA"/>
    <property type="match status" value="1"/>
</dbReference>
<dbReference type="EMBL" id="JH930468">
    <property type="protein sequence ID" value="EKM60966.1"/>
    <property type="molecule type" value="Genomic_DNA"/>
</dbReference>
<dbReference type="HOGENOM" id="CLU_073129_3_0_1"/>
<dbReference type="Pfam" id="PF00226">
    <property type="entry name" value="DnaJ"/>
    <property type="match status" value="1"/>
</dbReference>
<dbReference type="Gene3D" id="1.10.287.110">
    <property type="entry name" value="DnaJ domain"/>
    <property type="match status" value="1"/>
</dbReference>
<evidence type="ECO:0000259" key="1">
    <source>
        <dbReference type="PROSITE" id="PS50076"/>
    </source>
</evidence>
<dbReference type="SMART" id="SM00271">
    <property type="entry name" value="DnaJ"/>
    <property type="match status" value="1"/>
</dbReference>
<dbReference type="PRINTS" id="PR00625">
    <property type="entry name" value="JDOMAIN"/>
</dbReference>
<feature type="domain" description="J" evidence="1">
    <location>
        <begin position="7"/>
        <end position="77"/>
    </location>
</feature>
<reference evidence="2 3" key="1">
    <citation type="journal article" date="2012" name="BMC Genomics">
        <title>Comparative genomics of the white-rot fungi, Phanerochaete carnosa and P. chrysosporium, to elucidate the genetic basis of the distinct wood types they colonize.</title>
        <authorList>
            <person name="Suzuki H."/>
            <person name="MacDonald J."/>
            <person name="Syed K."/>
            <person name="Salamov A."/>
            <person name="Hori C."/>
            <person name="Aerts A."/>
            <person name="Henrissat B."/>
            <person name="Wiebenga A."/>
            <person name="vanKuyk P.A."/>
            <person name="Barry K."/>
            <person name="Lindquist E."/>
            <person name="LaButti K."/>
            <person name="Lapidus A."/>
            <person name="Lucas S."/>
            <person name="Coutinho P."/>
            <person name="Gong Y."/>
            <person name="Samejima M."/>
            <person name="Mahadevan R."/>
            <person name="Abou-Zaid M."/>
            <person name="de Vries R.P."/>
            <person name="Igarashi K."/>
            <person name="Yadav J.S."/>
            <person name="Grigoriev I.V."/>
            <person name="Master E.R."/>
        </authorList>
    </citation>
    <scope>NUCLEOTIDE SEQUENCE [LARGE SCALE GENOMIC DNA]</scope>
    <source>
        <strain evidence="2 3">HHB-10118-sp</strain>
    </source>
</reference>
<dbReference type="PROSITE" id="PS50076">
    <property type="entry name" value="DNAJ_2"/>
    <property type="match status" value="1"/>
</dbReference>
<gene>
    <name evidence="2" type="ORF">PHACADRAFT_156102</name>
</gene>
<dbReference type="InParanoid" id="K5VDB2"/>
<dbReference type="SUPFAM" id="SSF46565">
    <property type="entry name" value="Chaperone J-domain"/>
    <property type="match status" value="1"/>
</dbReference>
<dbReference type="InterPro" id="IPR001623">
    <property type="entry name" value="DnaJ_domain"/>
</dbReference>
<evidence type="ECO:0000313" key="2">
    <source>
        <dbReference type="EMBL" id="EKM60966.1"/>
    </source>
</evidence>